<keyword evidence="1" id="KW-1185">Reference proteome</keyword>
<proteinExistence type="predicted"/>
<dbReference type="RefSeq" id="XP_029655067.1">
    <property type="nucleotide sequence ID" value="XM_029799207.1"/>
</dbReference>
<sequence length="286" mass="33591">MDLRVKIVASHSMVSKKQSLNLKKTKKYLLKSLKIPRFCRTIQPAIETQMLKSSNGKNITTNQTDKSKFDEFYQMNMIQITQDLLNSEKSNNVPPEAREQISADKWIHKYGLVNNKLSWDFILKKIGFKKSEEYVYSLKKPVCSRYSIDLFVEVFSSIDGRTYNVTRDKKKMLYLFNKLKKIQELYQKRIEWLYSSSRRVFGLIVENFVIIVFDVKTQSYEKFNLYKAVATDIIRTKPIVFSKEIVQSNQTNIEKAIKWIENKNSLSERNVEYTVTALELAANEKV</sequence>
<evidence type="ECO:0000313" key="1">
    <source>
        <dbReference type="Proteomes" id="UP000515154"/>
    </source>
</evidence>
<dbReference type="PANTHER" id="PTHR46785:SF1">
    <property type="entry name" value="VON WILLEBRAND FACTOR A DOMAIN-CONTAINING PROTEIN 3B"/>
    <property type="match status" value="1"/>
</dbReference>
<dbReference type="KEGG" id="osn:115228676"/>
<dbReference type="Proteomes" id="UP000515154">
    <property type="component" value="Unplaced"/>
</dbReference>
<name>A0A6P7U0K7_9MOLL</name>
<evidence type="ECO:0000313" key="2">
    <source>
        <dbReference type="RefSeq" id="XP_029655067.1"/>
    </source>
</evidence>
<organism evidence="1 2">
    <name type="scientific">Octopus sinensis</name>
    <name type="common">East Asian common octopus</name>
    <dbReference type="NCBI Taxonomy" id="2607531"/>
    <lineage>
        <taxon>Eukaryota</taxon>
        <taxon>Metazoa</taxon>
        <taxon>Spiralia</taxon>
        <taxon>Lophotrochozoa</taxon>
        <taxon>Mollusca</taxon>
        <taxon>Cephalopoda</taxon>
        <taxon>Coleoidea</taxon>
        <taxon>Octopodiformes</taxon>
        <taxon>Octopoda</taxon>
        <taxon>Incirrata</taxon>
        <taxon>Octopodidae</taxon>
        <taxon>Octopus</taxon>
    </lineage>
</organism>
<protein>
    <submittedName>
        <fullName evidence="2">von Willebrand factor A domain-containing protein 3B-like</fullName>
    </submittedName>
</protein>
<dbReference type="AlphaFoldDB" id="A0A6P7U0K7"/>
<reference evidence="2" key="1">
    <citation type="submission" date="2025-08" db="UniProtKB">
        <authorList>
            <consortium name="RefSeq"/>
        </authorList>
    </citation>
    <scope>IDENTIFICATION</scope>
</reference>
<gene>
    <name evidence="2" type="primary">LOC115228676</name>
</gene>
<accession>A0A6P7U0K7</accession>
<dbReference type="PANTHER" id="PTHR46785">
    <property type="entry name" value="VON WILLEBRAND FACTOR A DOMAIN-CONTAINING PROTEIN 3B"/>
    <property type="match status" value="1"/>
</dbReference>